<evidence type="ECO:0000313" key="1">
    <source>
        <dbReference type="EMBL" id="KKN64281.1"/>
    </source>
</evidence>
<name>A0A0F9UT00_9ZZZZ</name>
<reference evidence="1" key="1">
    <citation type="journal article" date="2015" name="Nature">
        <title>Complex archaea that bridge the gap between prokaryotes and eukaryotes.</title>
        <authorList>
            <person name="Spang A."/>
            <person name="Saw J.H."/>
            <person name="Jorgensen S.L."/>
            <person name="Zaremba-Niedzwiedzka K."/>
            <person name="Martijn J."/>
            <person name="Lind A.E."/>
            <person name="van Eijk R."/>
            <person name="Schleper C."/>
            <person name="Guy L."/>
            <person name="Ettema T.J."/>
        </authorList>
    </citation>
    <scope>NUCLEOTIDE SEQUENCE</scope>
</reference>
<dbReference type="Gene3D" id="3.40.20.10">
    <property type="entry name" value="Severin"/>
    <property type="match status" value="1"/>
</dbReference>
<dbReference type="SUPFAM" id="SSF55753">
    <property type="entry name" value="Actin depolymerizing proteins"/>
    <property type="match status" value="1"/>
</dbReference>
<protein>
    <recommendedName>
        <fullName evidence="2">Gelsolin-like domain-containing protein</fullName>
    </recommendedName>
</protein>
<dbReference type="InterPro" id="IPR029006">
    <property type="entry name" value="ADF-H/Gelsolin-like_dom_sf"/>
</dbReference>
<sequence>MQKSTYFEYIYKVEGEVIKIKPEKIFESLGVYLIIDTGLKLIWVWAGSHSRLFHRYMAANWCGKLKTKKKFYNFKYEVIKQGMEPPEFSHIYREITENRTDLEFPGQSRGNLMSITTQGNQTSKFSTSILDSTNGNVIITASEKSRIRKILTEIKEMQMHIKYSIDHIHQRFAEIEKLLG</sequence>
<gene>
    <name evidence="1" type="ORF">LCGC14_0493260</name>
</gene>
<accession>A0A0F9UT00</accession>
<dbReference type="EMBL" id="LAZR01000561">
    <property type="protein sequence ID" value="KKN64281.1"/>
    <property type="molecule type" value="Genomic_DNA"/>
</dbReference>
<organism evidence="1">
    <name type="scientific">marine sediment metagenome</name>
    <dbReference type="NCBI Taxonomy" id="412755"/>
    <lineage>
        <taxon>unclassified sequences</taxon>
        <taxon>metagenomes</taxon>
        <taxon>ecological metagenomes</taxon>
    </lineage>
</organism>
<dbReference type="AlphaFoldDB" id="A0A0F9UT00"/>
<evidence type="ECO:0008006" key="2">
    <source>
        <dbReference type="Google" id="ProtNLM"/>
    </source>
</evidence>
<comment type="caution">
    <text evidence="1">The sequence shown here is derived from an EMBL/GenBank/DDBJ whole genome shotgun (WGS) entry which is preliminary data.</text>
</comment>
<proteinExistence type="predicted"/>